<dbReference type="InterPro" id="IPR001048">
    <property type="entry name" value="Asp/Glu/Uridylate_kinase"/>
</dbReference>
<evidence type="ECO:0000259" key="5">
    <source>
        <dbReference type="Pfam" id="PF00696"/>
    </source>
</evidence>
<gene>
    <name evidence="6" type="ORF">IAB14_05625</name>
</gene>
<dbReference type="PRINTS" id="PR00474">
    <property type="entry name" value="GLU5KINASE"/>
</dbReference>
<dbReference type="Gene3D" id="3.40.1160.10">
    <property type="entry name" value="Acetylglutamate kinase-like"/>
    <property type="match status" value="1"/>
</dbReference>
<keyword evidence="1" id="KW-0808">Transferase</keyword>
<dbReference type="GO" id="GO:0005524">
    <property type="term" value="F:ATP binding"/>
    <property type="evidence" value="ECO:0007669"/>
    <property type="project" value="UniProtKB-KW"/>
</dbReference>
<dbReference type="SUPFAM" id="SSF53633">
    <property type="entry name" value="Carbamate kinase-like"/>
    <property type="match status" value="1"/>
</dbReference>
<dbReference type="AlphaFoldDB" id="A0A9D1NCG4"/>
<reference evidence="6" key="2">
    <citation type="journal article" date="2021" name="PeerJ">
        <title>Extensive microbial diversity within the chicken gut microbiome revealed by metagenomics and culture.</title>
        <authorList>
            <person name="Gilroy R."/>
            <person name="Ravi A."/>
            <person name="Getino M."/>
            <person name="Pursley I."/>
            <person name="Horton D.L."/>
            <person name="Alikhan N.F."/>
            <person name="Baker D."/>
            <person name="Gharbi K."/>
            <person name="Hall N."/>
            <person name="Watson M."/>
            <person name="Adriaenssens E.M."/>
            <person name="Foster-Nyarko E."/>
            <person name="Jarju S."/>
            <person name="Secka A."/>
            <person name="Antonio M."/>
            <person name="Oren A."/>
            <person name="Chaudhuri R.R."/>
            <person name="La Ragione R."/>
            <person name="Hildebrand F."/>
            <person name="Pallen M.J."/>
        </authorList>
    </citation>
    <scope>NUCLEOTIDE SEQUENCE</scope>
    <source>
        <strain evidence="6">23406</strain>
    </source>
</reference>
<evidence type="ECO:0000256" key="4">
    <source>
        <dbReference type="ARBA" id="ARBA00022840"/>
    </source>
</evidence>
<dbReference type="GO" id="GO:0005829">
    <property type="term" value="C:cytosol"/>
    <property type="evidence" value="ECO:0007669"/>
    <property type="project" value="TreeGrafter"/>
</dbReference>
<keyword evidence="3 6" id="KW-0418">Kinase</keyword>
<evidence type="ECO:0000313" key="7">
    <source>
        <dbReference type="Proteomes" id="UP000886891"/>
    </source>
</evidence>
<dbReference type="EMBL" id="DVOH01000040">
    <property type="protein sequence ID" value="HIV00569.1"/>
    <property type="molecule type" value="Genomic_DNA"/>
</dbReference>
<evidence type="ECO:0000256" key="1">
    <source>
        <dbReference type="ARBA" id="ARBA00022679"/>
    </source>
</evidence>
<evidence type="ECO:0000313" key="6">
    <source>
        <dbReference type="EMBL" id="HIV00569.1"/>
    </source>
</evidence>
<reference evidence="6" key="1">
    <citation type="submission" date="2020-10" db="EMBL/GenBank/DDBJ databases">
        <authorList>
            <person name="Gilroy R."/>
        </authorList>
    </citation>
    <scope>NUCLEOTIDE SEQUENCE</scope>
    <source>
        <strain evidence="6">23406</strain>
    </source>
</reference>
<comment type="caution">
    <text evidence="6">The sequence shown here is derived from an EMBL/GenBank/DDBJ whole genome shotgun (WGS) entry which is preliminary data.</text>
</comment>
<dbReference type="Pfam" id="PF00696">
    <property type="entry name" value="AA_kinase"/>
    <property type="match status" value="1"/>
</dbReference>
<name>A0A9D1NCG4_9FIRM</name>
<evidence type="ECO:0000256" key="2">
    <source>
        <dbReference type="ARBA" id="ARBA00022741"/>
    </source>
</evidence>
<sequence length="276" mass="31282">MMFDIELVGKVGSMALIDRQNDDIDYNIIARLGRELKPGYIWVTSGATEIGRLDYIHRTGFELRGNDSDVKTDYAAQGQTILMETYRRFVDSRYSIRQFLVEHQHFNDPDKCAHLRDALLRCPKQGAIPIVNYNDPVSYEENRKMEIQALRATHEKVVECIDNDETASQIACLVKPHYLLLMTGLDGIYVDVHDPSTLVREISAPAYDDVIAKINHYQHFCSGASRKGANGAHAKLEYVKEPLRNGTTVYIASSRYPIRDVLSGQAPSTKIFVDRD</sequence>
<dbReference type="InterPro" id="IPR036393">
    <property type="entry name" value="AceGlu_kinase-like_sf"/>
</dbReference>
<evidence type="ECO:0000256" key="3">
    <source>
        <dbReference type="ARBA" id="ARBA00022777"/>
    </source>
</evidence>
<proteinExistence type="predicted"/>
<protein>
    <submittedName>
        <fullName evidence="6">Uridylate kinase</fullName>
    </submittedName>
</protein>
<dbReference type="InterPro" id="IPR001057">
    <property type="entry name" value="Glu/AcGlu_kinase"/>
</dbReference>
<dbReference type="GO" id="GO:0004349">
    <property type="term" value="F:glutamate 5-kinase activity"/>
    <property type="evidence" value="ECO:0007669"/>
    <property type="project" value="TreeGrafter"/>
</dbReference>
<organism evidence="6 7">
    <name type="scientific">Candidatus Stercoripulliclostridium merdipullorum</name>
    <dbReference type="NCBI Taxonomy" id="2840952"/>
    <lineage>
        <taxon>Bacteria</taxon>
        <taxon>Bacillati</taxon>
        <taxon>Bacillota</taxon>
        <taxon>Clostridia</taxon>
        <taxon>Eubacteriales</taxon>
        <taxon>Candidatus Stercoripulliclostridium</taxon>
    </lineage>
</organism>
<dbReference type="Proteomes" id="UP000886891">
    <property type="component" value="Unassembled WGS sequence"/>
</dbReference>
<dbReference type="PANTHER" id="PTHR43654:SF1">
    <property type="entry name" value="ISOPENTENYL PHOSPHATE KINASE"/>
    <property type="match status" value="1"/>
</dbReference>
<keyword evidence="4" id="KW-0067">ATP-binding</keyword>
<feature type="domain" description="Aspartate/glutamate/uridylate kinase" evidence="5">
    <location>
        <begin position="40"/>
        <end position="253"/>
    </location>
</feature>
<keyword evidence="2" id="KW-0547">Nucleotide-binding</keyword>
<accession>A0A9D1NCG4</accession>
<dbReference type="PANTHER" id="PTHR43654">
    <property type="entry name" value="GLUTAMATE 5-KINASE"/>
    <property type="match status" value="1"/>
</dbReference>